<name>A0AAN9PVS3_CLITE</name>
<proteinExistence type="predicted"/>
<dbReference type="InterPro" id="IPR036457">
    <property type="entry name" value="PPM-type-like_dom_sf"/>
</dbReference>
<evidence type="ECO:0000313" key="2">
    <source>
        <dbReference type="EMBL" id="KAK7311719.1"/>
    </source>
</evidence>
<dbReference type="Proteomes" id="UP001359559">
    <property type="component" value="Unassembled WGS sequence"/>
</dbReference>
<dbReference type="EMBL" id="JAYKXN010000002">
    <property type="protein sequence ID" value="KAK7311719.1"/>
    <property type="molecule type" value="Genomic_DNA"/>
</dbReference>
<comment type="caution">
    <text evidence="2">The sequence shown here is derived from an EMBL/GenBank/DDBJ whole genome shotgun (WGS) entry which is preliminary data.</text>
</comment>
<dbReference type="AlphaFoldDB" id="A0AAN9PVS3"/>
<keyword evidence="3" id="KW-1185">Reference proteome</keyword>
<dbReference type="InterPro" id="IPR001932">
    <property type="entry name" value="PPM-type_phosphatase-like_dom"/>
</dbReference>
<accession>A0AAN9PVS3</accession>
<protein>
    <recommendedName>
        <fullName evidence="1">PPM-type phosphatase domain-containing protein</fullName>
    </recommendedName>
</protein>
<evidence type="ECO:0000313" key="3">
    <source>
        <dbReference type="Proteomes" id="UP001359559"/>
    </source>
</evidence>
<reference evidence="2 3" key="1">
    <citation type="submission" date="2024-01" db="EMBL/GenBank/DDBJ databases">
        <title>The genomes of 5 underutilized Papilionoideae crops provide insights into root nodulation and disease resistance.</title>
        <authorList>
            <person name="Yuan L."/>
        </authorList>
    </citation>
    <scope>NUCLEOTIDE SEQUENCE [LARGE SCALE GENOMIC DNA]</scope>
    <source>
        <strain evidence="2">LY-2023</strain>
        <tissue evidence="2">Leaf</tissue>
    </source>
</reference>
<dbReference type="Gene3D" id="3.60.40.10">
    <property type="entry name" value="PPM-type phosphatase domain"/>
    <property type="match status" value="1"/>
</dbReference>
<evidence type="ECO:0000259" key="1">
    <source>
        <dbReference type="Pfam" id="PF00481"/>
    </source>
</evidence>
<gene>
    <name evidence="2" type="ORF">RJT34_10029</name>
</gene>
<dbReference type="SUPFAM" id="SSF81606">
    <property type="entry name" value="PP2C-like"/>
    <property type="match status" value="1"/>
</dbReference>
<sequence length="110" mass="12935">MIHSITNTSLRWRFFFTWKHCLLDSHLSLEQGGYVDLCHGVWKMQVSLAESRGIRDRHRKQRVTTKPKTKVLRIEHEHDLLILASDGLWDKVPLYVKLLTESAELPLPDF</sequence>
<feature type="domain" description="PPM-type phosphatase" evidence="1">
    <location>
        <begin position="31"/>
        <end position="92"/>
    </location>
</feature>
<dbReference type="Pfam" id="PF00481">
    <property type="entry name" value="PP2C"/>
    <property type="match status" value="1"/>
</dbReference>
<organism evidence="2 3">
    <name type="scientific">Clitoria ternatea</name>
    <name type="common">Butterfly pea</name>
    <dbReference type="NCBI Taxonomy" id="43366"/>
    <lineage>
        <taxon>Eukaryota</taxon>
        <taxon>Viridiplantae</taxon>
        <taxon>Streptophyta</taxon>
        <taxon>Embryophyta</taxon>
        <taxon>Tracheophyta</taxon>
        <taxon>Spermatophyta</taxon>
        <taxon>Magnoliopsida</taxon>
        <taxon>eudicotyledons</taxon>
        <taxon>Gunneridae</taxon>
        <taxon>Pentapetalae</taxon>
        <taxon>rosids</taxon>
        <taxon>fabids</taxon>
        <taxon>Fabales</taxon>
        <taxon>Fabaceae</taxon>
        <taxon>Papilionoideae</taxon>
        <taxon>50 kb inversion clade</taxon>
        <taxon>NPAAA clade</taxon>
        <taxon>indigoferoid/millettioid clade</taxon>
        <taxon>Phaseoleae</taxon>
        <taxon>Clitoria</taxon>
    </lineage>
</organism>